<dbReference type="Proteomes" id="UP000031737">
    <property type="component" value="Unassembled WGS sequence"/>
</dbReference>
<gene>
    <name evidence="1" type="ORF">TRSC58_02540</name>
</gene>
<organism evidence="1 2">
    <name type="scientific">Trypanosoma rangeli SC58</name>
    <dbReference type="NCBI Taxonomy" id="429131"/>
    <lineage>
        <taxon>Eukaryota</taxon>
        <taxon>Discoba</taxon>
        <taxon>Euglenozoa</taxon>
        <taxon>Kinetoplastea</taxon>
        <taxon>Metakinetoplastina</taxon>
        <taxon>Trypanosomatida</taxon>
        <taxon>Trypanosomatidae</taxon>
        <taxon>Trypanosoma</taxon>
        <taxon>Herpetosoma</taxon>
    </lineage>
</organism>
<dbReference type="AlphaFoldDB" id="A0A061J6I2"/>
<accession>A0A061J6I2</accession>
<keyword evidence="2" id="KW-1185">Reference proteome</keyword>
<evidence type="ECO:0000313" key="2">
    <source>
        <dbReference type="Proteomes" id="UP000031737"/>
    </source>
</evidence>
<dbReference type="OrthoDB" id="273174at2759"/>
<proteinExistence type="predicted"/>
<dbReference type="EMBL" id="AUPL01002540">
    <property type="protein sequence ID" value="ESL09736.1"/>
    <property type="molecule type" value="Genomic_DNA"/>
</dbReference>
<comment type="caution">
    <text evidence="1">The sequence shown here is derived from an EMBL/GenBank/DDBJ whole genome shotgun (WGS) entry which is preliminary data.</text>
</comment>
<protein>
    <submittedName>
        <fullName evidence="1">Uncharacterized protein</fullName>
    </submittedName>
</protein>
<dbReference type="VEuPathDB" id="TriTrypDB:TRSC58_02540"/>
<reference evidence="1 2" key="1">
    <citation type="submission" date="2013-07" db="EMBL/GenBank/DDBJ databases">
        <authorList>
            <person name="Stoco P.H."/>
            <person name="Wagner G."/>
            <person name="Gerber A."/>
            <person name="Zaha A."/>
            <person name="Thompson C."/>
            <person name="Bartholomeu D.C."/>
            <person name="Luckemeyer D.D."/>
            <person name="Bahia D."/>
            <person name="Loreto E."/>
            <person name="Prestes E.B."/>
            <person name="Lima F.M."/>
            <person name="Rodrigues-Luiz G."/>
            <person name="Vallejo G.A."/>
            <person name="Filho J.F."/>
            <person name="Monteiro K.M."/>
            <person name="Tyler K.M."/>
            <person name="de Almeida L.G."/>
            <person name="Ortiz M.F."/>
            <person name="Siervo M.A."/>
            <person name="de Moraes M.H."/>
            <person name="Cunha O.L."/>
            <person name="Mendonca-Neto R."/>
            <person name="Silva R."/>
            <person name="Teixeira S.M."/>
            <person name="Murta S.M."/>
            <person name="Sincero T.C."/>
            <person name="Mendes T.A."/>
            <person name="Urmenyi T.P."/>
            <person name="Silva V.G."/>
            <person name="da Rocha W.D."/>
            <person name="Andersson B."/>
            <person name="Romanha A.J."/>
            <person name="Steindel M."/>
            <person name="de Vasconcelos A.T."/>
            <person name="Grisard E.C."/>
        </authorList>
    </citation>
    <scope>NUCLEOTIDE SEQUENCE [LARGE SCALE GENOMIC DNA]</scope>
    <source>
        <strain evidence="1 2">SC58</strain>
    </source>
</reference>
<evidence type="ECO:0000313" key="1">
    <source>
        <dbReference type="EMBL" id="ESL09736.1"/>
    </source>
</evidence>
<sequence length="361" mass="38578">MLLRVRGNGASPENSQATLVYLRGFRQTNTRPPSGVYSVGGVGRPLLYPHFQVDIKIPGAAADAELSRHLRQMVWKELWNVYDIVYDELRLFPNSQLTAALLTPFGSDPTEEVAGFTRLTTRGGDKTAVVVTHHFLEGELPPAAYDVSSAGLVVVVLDVSDLPLPDAATRIAVEVAWLAGYASMQGALTHASHVVVRLPYMCDVSLEGSCSPLVQEGLDFIGEHIALLVRSFTQAAGDGAPPAVGICFIGASVTQLQETLDCLCASTHAASGTETQQEAHKETVARNGVRLFAGDHYAQQQLAQKPQVLQAIASAIGVGVSLETVPLKSLLDGAEEPWDAATTRENQLLNFCPCCGHCGNH</sequence>
<name>A0A061J6I2_TRYRA</name>